<evidence type="ECO:0000313" key="2">
    <source>
        <dbReference type="Proteomes" id="UP000284220"/>
    </source>
</evidence>
<comment type="caution">
    <text evidence="1">The sequence shown here is derived from an EMBL/GenBank/DDBJ whole genome shotgun (WGS) entry which is preliminary data.</text>
</comment>
<accession>A0A414S6D1</accession>
<dbReference type="EMBL" id="QRHZ01000030">
    <property type="protein sequence ID" value="RHG12622.1"/>
    <property type="molecule type" value="Genomic_DNA"/>
</dbReference>
<protein>
    <submittedName>
        <fullName evidence="1">Uncharacterized protein</fullName>
    </submittedName>
</protein>
<dbReference type="Proteomes" id="UP000284220">
    <property type="component" value="Unassembled WGS sequence"/>
</dbReference>
<dbReference type="RefSeq" id="WP_118198258.1">
    <property type="nucleotide sequence ID" value="NZ_JBCJBY010000019.1"/>
</dbReference>
<proteinExistence type="predicted"/>
<name>A0A414S6D1_9FIRM</name>
<dbReference type="AlphaFoldDB" id="A0A414S6D1"/>
<reference evidence="1 2" key="1">
    <citation type="submission" date="2018-08" db="EMBL/GenBank/DDBJ databases">
        <title>A genome reference for cultivated species of the human gut microbiota.</title>
        <authorList>
            <person name="Zou Y."/>
            <person name="Xue W."/>
            <person name="Luo G."/>
        </authorList>
    </citation>
    <scope>NUCLEOTIDE SEQUENCE [LARGE SCALE GENOMIC DNA]</scope>
    <source>
        <strain evidence="1 2">AM22-9LB</strain>
    </source>
</reference>
<gene>
    <name evidence="1" type="ORF">DW272_18300</name>
</gene>
<evidence type="ECO:0000313" key="1">
    <source>
        <dbReference type="EMBL" id="RHG12622.1"/>
    </source>
</evidence>
<sequence length="62" mass="7359">MYKIRRSNGTIIAKGKTRALSKELNKHRIITPEFINNCRKERTNISANAMYEMDRLFNESRK</sequence>
<organism evidence="1 2">
    <name type="scientific">Blautia obeum</name>
    <dbReference type="NCBI Taxonomy" id="40520"/>
    <lineage>
        <taxon>Bacteria</taxon>
        <taxon>Bacillati</taxon>
        <taxon>Bacillota</taxon>
        <taxon>Clostridia</taxon>
        <taxon>Lachnospirales</taxon>
        <taxon>Lachnospiraceae</taxon>
        <taxon>Blautia</taxon>
    </lineage>
</organism>